<feature type="compositionally biased region" description="Basic and acidic residues" evidence="1">
    <location>
        <begin position="104"/>
        <end position="119"/>
    </location>
</feature>
<feature type="domain" description="Polysaccharide biosynthesis" evidence="2">
    <location>
        <begin position="201"/>
        <end position="324"/>
    </location>
</feature>
<dbReference type="PANTHER" id="PTHR13410">
    <property type="entry name" value="PROTEIN PBDC1"/>
    <property type="match status" value="1"/>
</dbReference>
<feature type="compositionally biased region" description="Polar residues" evidence="1">
    <location>
        <begin position="59"/>
        <end position="71"/>
    </location>
</feature>
<sequence length="354" mass="38176">MCDTEDDCCAPPKESPAPTLIDTLESFIEGGSCLPPVSSISAKTVAEECSKSGLPKSDASISSVPPVQKTQILAKKNPKSCLRARKKKLLNYPRKMRDHKAGVVEEGDGHGHGHAHEFYDDSDEEDYGHGHSHGHGHIHDHGHGHGHGHGDGHYYDSEESDDGHGHSHGGAGGCCGPPPEDDGHGHSHGGGCCGGGGTPDENAWIEIAIQQAELHMHIFASGILPEQIKFSNLDDPIYESFRKEFPDFDVTKITEAAMTGTEVEQKWQNWINQYKDTLEDFTTVHLLRIDPKLEYSAENTIFCIRAQFLAIEISRNKEGHNQQFAEETKKAAEAQAAAAAAAGSSGGCCSGCSH</sequence>
<accession>E4XK21</accession>
<gene>
    <name evidence="3" type="ORF">GSOID_T00012970001</name>
</gene>
<dbReference type="PANTHER" id="PTHR13410:SF9">
    <property type="entry name" value="PROTEIN PBDC1"/>
    <property type="match status" value="1"/>
</dbReference>
<dbReference type="PRINTS" id="PR00334">
    <property type="entry name" value="KININOGEN"/>
</dbReference>
<dbReference type="Gene3D" id="1.10.3560.10">
    <property type="entry name" value="yst0336 like domain"/>
    <property type="match status" value="1"/>
</dbReference>
<feature type="region of interest" description="Disordered" evidence="1">
    <location>
        <begin position="104"/>
        <end position="174"/>
    </location>
</feature>
<name>E4XK21_OIKDI</name>
<dbReference type="AlphaFoldDB" id="E4XK21"/>
<dbReference type="InterPro" id="IPR021148">
    <property type="entry name" value="Polysacc_synth_dom"/>
</dbReference>
<organism evidence="3">
    <name type="scientific">Oikopleura dioica</name>
    <name type="common">Tunicate</name>
    <dbReference type="NCBI Taxonomy" id="34765"/>
    <lineage>
        <taxon>Eukaryota</taxon>
        <taxon>Metazoa</taxon>
        <taxon>Chordata</taxon>
        <taxon>Tunicata</taxon>
        <taxon>Appendicularia</taxon>
        <taxon>Copelata</taxon>
        <taxon>Oikopleuridae</taxon>
        <taxon>Oikopleura</taxon>
    </lineage>
</organism>
<reference evidence="3" key="1">
    <citation type="journal article" date="2010" name="Science">
        <title>Plasticity of animal genome architecture unmasked by rapid evolution of a pelagic tunicate.</title>
        <authorList>
            <person name="Denoeud F."/>
            <person name="Henriet S."/>
            <person name="Mungpakdee S."/>
            <person name="Aury J.M."/>
            <person name="Da Silva C."/>
            <person name="Brinkmann H."/>
            <person name="Mikhaleva J."/>
            <person name="Olsen L.C."/>
            <person name="Jubin C."/>
            <person name="Canestro C."/>
            <person name="Bouquet J.M."/>
            <person name="Danks G."/>
            <person name="Poulain J."/>
            <person name="Campsteijn C."/>
            <person name="Adamski M."/>
            <person name="Cross I."/>
            <person name="Yadetie F."/>
            <person name="Muffato M."/>
            <person name="Louis A."/>
            <person name="Butcher S."/>
            <person name="Tsagkogeorga G."/>
            <person name="Konrad A."/>
            <person name="Singh S."/>
            <person name="Jensen M.F."/>
            <person name="Cong E.H."/>
            <person name="Eikeseth-Otteraa H."/>
            <person name="Noel B."/>
            <person name="Anthouard V."/>
            <person name="Porcel B.M."/>
            <person name="Kachouri-Lafond R."/>
            <person name="Nishino A."/>
            <person name="Ugolini M."/>
            <person name="Chourrout P."/>
            <person name="Nishida H."/>
            <person name="Aasland R."/>
            <person name="Huzurbazar S."/>
            <person name="Westhof E."/>
            <person name="Delsuc F."/>
            <person name="Lehrach H."/>
            <person name="Reinhardt R."/>
            <person name="Weissenbach J."/>
            <person name="Roy S.W."/>
            <person name="Artiguenave F."/>
            <person name="Postlethwait J.H."/>
            <person name="Manak J.R."/>
            <person name="Thompson E.M."/>
            <person name="Jaillon O."/>
            <person name="Du Pasquier L."/>
            <person name="Boudinot P."/>
            <person name="Liberles D.A."/>
            <person name="Volff J.N."/>
            <person name="Philippe H."/>
            <person name="Lenhard B."/>
            <person name="Roest Crollius H."/>
            <person name="Wincker P."/>
            <person name="Chourrout D."/>
        </authorList>
    </citation>
    <scope>NUCLEOTIDE SEQUENCE [LARGE SCALE GENOMIC DNA]</scope>
</reference>
<evidence type="ECO:0000313" key="3">
    <source>
        <dbReference type="EMBL" id="CBY24797.1"/>
    </source>
</evidence>
<feature type="compositionally biased region" description="Basic and acidic residues" evidence="1">
    <location>
        <begin position="137"/>
        <end position="156"/>
    </location>
</feature>
<proteinExistence type="predicted"/>
<dbReference type="InterPro" id="IPR008476">
    <property type="entry name" value="PBDC1_metazoa/fungi"/>
</dbReference>
<evidence type="ECO:0000259" key="2">
    <source>
        <dbReference type="Pfam" id="PF04669"/>
    </source>
</evidence>
<dbReference type="EMBL" id="FN653063">
    <property type="protein sequence ID" value="CBY24797.1"/>
    <property type="molecule type" value="Genomic_DNA"/>
</dbReference>
<keyword evidence="4" id="KW-1185">Reference proteome</keyword>
<dbReference type="Pfam" id="PF04669">
    <property type="entry name" value="PBDC1"/>
    <property type="match status" value="1"/>
</dbReference>
<evidence type="ECO:0000256" key="1">
    <source>
        <dbReference type="SAM" id="MobiDB-lite"/>
    </source>
</evidence>
<dbReference type="OrthoDB" id="10248897at2759"/>
<dbReference type="InterPro" id="IPR002395">
    <property type="entry name" value="Kininogen"/>
</dbReference>
<protein>
    <recommendedName>
        <fullName evidence="2">Polysaccharide biosynthesis domain-containing protein</fullName>
    </recommendedName>
</protein>
<dbReference type="GO" id="GO:0005737">
    <property type="term" value="C:cytoplasm"/>
    <property type="evidence" value="ECO:0007669"/>
    <property type="project" value="TreeGrafter"/>
</dbReference>
<dbReference type="Proteomes" id="UP000001307">
    <property type="component" value="Unassembled WGS sequence"/>
</dbReference>
<feature type="region of interest" description="Disordered" evidence="1">
    <location>
        <begin position="52"/>
        <end position="78"/>
    </location>
</feature>
<evidence type="ECO:0000313" key="4">
    <source>
        <dbReference type="Proteomes" id="UP000001307"/>
    </source>
</evidence>
<dbReference type="InParanoid" id="E4XK21"/>
<dbReference type="InterPro" id="IPR023139">
    <property type="entry name" value="PBDC1-like_dom_sf"/>
</dbReference>